<dbReference type="Proteomes" id="UP001162162">
    <property type="component" value="Unassembled WGS sequence"/>
</dbReference>
<dbReference type="EMBL" id="JAPWTK010000041">
    <property type="protein sequence ID" value="KAJ8955034.1"/>
    <property type="molecule type" value="Genomic_DNA"/>
</dbReference>
<dbReference type="GO" id="GO:0003676">
    <property type="term" value="F:nucleic acid binding"/>
    <property type="evidence" value="ECO:0007669"/>
    <property type="project" value="InterPro"/>
</dbReference>
<gene>
    <name evidence="1" type="ORF">NQ318_000466</name>
</gene>
<reference evidence="1" key="1">
    <citation type="journal article" date="2023" name="Insect Mol. Biol.">
        <title>Genome sequencing provides insights into the evolution of gene families encoding plant cell wall-degrading enzymes in longhorned beetles.</title>
        <authorList>
            <person name="Shin N.R."/>
            <person name="Okamura Y."/>
            <person name="Kirsch R."/>
            <person name="Pauchet Y."/>
        </authorList>
    </citation>
    <scope>NUCLEOTIDE SEQUENCE</scope>
    <source>
        <strain evidence="1">AMC_N1</strain>
    </source>
</reference>
<dbReference type="PANTHER" id="PTHR47326:SF1">
    <property type="entry name" value="HTH PSQ-TYPE DOMAIN-CONTAINING PROTEIN"/>
    <property type="match status" value="1"/>
</dbReference>
<comment type="caution">
    <text evidence="1">The sequence shown here is derived from an EMBL/GenBank/DDBJ whole genome shotgun (WGS) entry which is preliminary data.</text>
</comment>
<dbReference type="InterPro" id="IPR036397">
    <property type="entry name" value="RNaseH_sf"/>
</dbReference>
<organism evidence="1 2">
    <name type="scientific">Aromia moschata</name>
    <dbReference type="NCBI Taxonomy" id="1265417"/>
    <lineage>
        <taxon>Eukaryota</taxon>
        <taxon>Metazoa</taxon>
        <taxon>Ecdysozoa</taxon>
        <taxon>Arthropoda</taxon>
        <taxon>Hexapoda</taxon>
        <taxon>Insecta</taxon>
        <taxon>Pterygota</taxon>
        <taxon>Neoptera</taxon>
        <taxon>Endopterygota</taxon>
        <taxon>Coleoptera</taxon>
        <taxon>Polyphaga</taxon>
        <taxon>Cucujiformia</taxon>
        <taxon>Chrysomeloidea</taxon>
        <taxon>Cerambycidae</taxon>
        <taxon>Cerambycinae</taxon>
        <taxon>Callichromatini</taxon>
        <taxon>Aromia</taxon>
    </lineage>
</organism>
<dbReference type="AlphaFoldDB" id="A0AAV8YW97"/>
<evidence type="ECO:0000313" key="1">
    <source>
        <dbReference type="EMBL" id="KAJ8955034.1"/>
    </source>
</evidence>
<accession>A0AAV8YW97</accession>
<keyword evidence="2" id="KW-1185">Reference proteome</keyword>
<protein>
    <recommendedName>
        <fullName evidence="3">Transposase</fullName>
    </recommendedName>
</protein>
<evidence type="ECO:0000313" key="2">
    <source>
        <dbReference type="Proteomes" id="UP001162162"/>
    </source>
</evidence>
<evidence type="ECO:0008006" key="3">
    <source>
        <dbReference type="Google" id="ProtNLM"/>
    </source>
</evidence>
<dbReference type="PANTHER" id="PTHR47326">
    <property type="entry name" value="TRANSPOSABLE ELEMENT TC3 TRANSPOSASE-LIKE PROTEIN"/>
    <property type="match status" value="1"/>
</dbReference>
<name>A0AAV8YW97_9CUCU</name>
<sequence>MTTKTKKTRRQINEEREERDIRVWSIAETQQPCSSRQISAEVDVPDRTVGAILKRNKYHCYKVAVTQEIFPDDYVRRMEFCEVMMEKANENEAFIRNILFTDESSFALHGRHNSSITRYWSQENKHLRVPLRTQYPKKLMSLDINLEEIWYQQDGCPAHNAREVCEFIETTFPERVISGRGTIKWPPRARNLGELRAKIIAALQSITPDMLTNMRKEFFDRLGYCLAQQGGLFEPLIH</sequence>
<proteinExistence type="predicted"/>
<dbReference type="Gene3D" id="3.30.420.10">
    <property type="entry name" value="Ribonuclease H-like superfamily/Ribonuclease H"/>
    <property type="match status" value="2"/>
</dbReference>